<dbReference type="InterPro" id="IPR027417">
    <property type="entry name" value="P-loop_NTPase"/>
</dbReference>
<dbReference type="SUPFAM" id="SSF52540">
    <property type="entry name" value="P-loop containing nucleoside triphosphate hydrolases"/>
    <property type="match status" value="1"/>
</dbReference>
<dbReference type="Proteomes" id="UP001499930">
    <property type="component" value="Unassembled WGS sequence"/>
</dbReference>
<reference evidence="4" key="1">
    <citation type="journal article" date="2019" name="Int. J. Syst. Evol. Microbiol.">
        <title>The Global Catalogue of Microorganisms (GCM) 10K type strain sequencing project: providing services to taxonomists for standard genome sequencing and annotation.</title>
        <authorList>
            <consortium name="The Broad Institute Genomics Platform"/>
            <consortium name="The Broad Institute Genome Sequencing Center for Infectious Disease"/>
            <person name="Wu L."/>
            <person name="Ma J."/>
        </authorList>
    </citation>
    <scope>NUCLEOTIDE SEQUENCE [LARGE SCALE GENOMIC DNA]</scope>
    <source>
        <strain evidence="4">JCM 3106</strain>
    </source>
</reference>
<dbReference type="EMBL" id="BAAAWD010000011">
    <property type="protein sequence ID" value="GAA3014633.1"/>
    <property type="molecule type" value="Genomic_DNA"/>
</dbReference>
<evidence type="ECO:0000256" key="2">
    <source>
        <dbReference type="SAM" id="MobiDB-lite"/>
    </source>
</evidence>
<keyword evidence="1" id="KW-0808">Transferase</keyword>
<gene>
    <name evidence="3" type="ORF">GCM10017559_42410</name>
</gene>
<dbReference type="PANTHER" id="PTHR12788">
    <property type="entry name" value="PROTEIN-TYROSINE SULFOTRANSFERASE 2"/>
    <property type="match status" value="1"/>
</dbReference>
<comment type="caution">
    <text evidence="3">The sequence shown here is derived from an EMBL/GenBank/DDBJ whole genome shotgun (WGS) entry which is preliminary data.</text>
</comment>
<dbReference type="Gene3D" id="3.40.50.300">
    <property type="entry name" value="P-loop containing nucleotide triphosphate hydrolases"/>
    <property type="match status" value="1"/>
</dbReference>
<name>A0ABN3Y2B5_9ACTN</name>
<sequence>MSWQRKANDALVRLTGFQVNRVGKTGSRAGERSPGARSPAAQEPFRPPADPVTDRLLVAPVFVLSPVRSGSTLLRALLNAHSMLHAPHELHVRRLRVEFGTALAEKAMGALGHDRSDLEHLLWDRVLHRELVRSGKTFFVDKTPANAFAHRRIAACWPDARFVFLLRHPASIARSWYETGADRADRTGGTGGAGGTGGRTPQEAALDALRYMKAVQRARRELKGCTVRYEDLTADPETQARRLCDFLGVPWEPRMLAYGEQAVLEKGLGDWKDKIRSGTVQPGRDLPAPEEVPEPLRPMCRSWGYLPGEGESS</sequence>
<feature type="region of interest" description="Disordered" evidence="2">
    <location>
        <begin position="22"/>
        <end position="51"/>
    </location>
</feature>
<organism evidence="3 4">
    <name type="scientific">Streptosporangium longisporum</name>
    <dbReference type="NCBI Taxonomy" id="46187"/>
    <lineage>
        <taxon>Bacteria</taxon>
        <taxon>Bacillati</taxon>
        <taxon>Actinomycetota</taxon>
        <taxon>Actinomycetes</taxon>
        <taxon>Streptosporangiales</taxon>
        <taxon>Streptosporangiaceae</taxon>
        <taxon>Streptosporangium</taxon>
    </lineage>
</organism>
<evidence type="ECO:0000313" key="3">
    <source>
        <dbReference type="EMBL" id="GAA3014633.1"/>
    </source>
</evidence>
<proteinExistence type="predicted"/>
<evidence type="ECO:0000313" key="4">
    <source>
        <dbReference type="Proteomes" id="UP001499930"/>
    </source>
</evidence>
<dbReference type="InterPro" id="IPR026634">
    <property type="entry name" value="TPST-like"/>
</dbReference>
<keyword evidence="4" id="KW-1185">Reference proteome</keyword>
<dbReference type="Pfam" id="PF13469">
    <property type="entry name" value="Sulfotransfer_3"/>
    <property type="match status" value="1"/>
</dbReference>
<dbReference type="RefSeq" id="WP_344898025.1">
    <property type="nucleotide sequence ID" value="NZ_BAAAWD010000011.1"/>
</dbReference>
<accession>A0ABN3Y2B5</accession>
<evidence type="ECO:0000256" key="1">
    <source>
        <dbReference type="ARBA" id="ARBA00022679"/>
    </source>
</evidence>
<dbReference type="PANTHER" id="PTHR12788:SF10">
    <property type="entry name" value="PROTEIN-TYROSINE SULFOTRANSFERASE"/>
    <property type="match status" value="1"/>
</dbReference>
<protein>
    <submittedName>
        <fullName evidence="3">Sulfotransferase</fullName>
    </submittedName>
</protein>